<dbReference type="Gene3D" id="3.20.20.450">
    <property type="entry name" value="EAL domain"/>
    <property type="match status" value="1"/>
</dbReference>
<name>A0A9D1M010_9FIRM</name>
<dbReference type="CDD" id="cd01948">
    <property type="entry name" value="EAL"/>
    <property type="match status" value="1"/>
</dbReference>
<evidence type="ECO:0000313" key="3">
    <source>
        <dbReference type="EMBL" id="HIU51114.1"/>
    </source>
</evidence>
<sequence length="274" mass="33046">MKEKNKRQLAKLKYEEKKKEEEKRQKFEQEFLKGIQNEEFKVYIQGKVDAKTEKWIGGELLVRWKKENKVIYPDEFIPLLEKYNLISKLDYYMIEKAYYYLEKWEKEKKNSVHLSINQSLLTIKEENYLEKIKEIQSSYSVVKNELEIELTESVFVEDRFSLQETIQRLHQLKIQVSMDDFGTGYSSFHRIQDYEIDTIKLDKAFLQEERNLKKGRIVLESMIQMCHRLGIKTVAEGVEVKEQVNFLKRIGCDLLQGYYYSKPIPMEEFEKEWN</sequence>
<reference evidence="3" key="1">
    <citation type="submission" date="2020-10" db="EMBL/GenBank/DDBJ databases">
        <authorList>
            <person name="Gilroy R."/>
        </authorList>
    </citation>
    <scope>NUCLEOTIDE SEQUENCE</scope>
    <source>
        <strain evidence="3">CHK195-15760</strain>
    </source>
</reference>
<accession>A0A9D1M010</accession>
<evidence type="ECO:0000256" key="1">
    <source>
        <dbReference type="SAM" id="Coils"/>
    </source>
</evidence>
<dbReference type="InterPro" id="IPR035919">
    <property type="entry name" value="EAL_sf"/>
</dbReference>
<dbReference type="GO" id="GO:0071111">
    <property type="term" value="F:cyclic-guanylate-specific phosphodiesterase activity"/>
    <property type="evidence" value="ECO:0007669"/>
    <property type="project" value="InterPro"/>
</dbReference>
<keyword evidence="1" id="KW-0175">Coiled coil</keyword>
<dbReference type="Pfam" id="PF00563">
    <property type="entry name" value="EAL"/>
    <property type="match status" value="1"/>
</dbReference>
<feature type="coiled-coil region" evidence="1">
    <location>
        <begin position="2"/>
        <end position="30"/>
    </location>
</feature>
<gene>
    <name evidence="3" type="ORF">IAB70_00585</name>
</gene>
<comment type="caution">
    <text evidence="3">The sequence shown here is derived from an EMBL/GenBank/DDBJ whole genome shotgun (WGS) entry which is preliminary data.</text>
</comment>
<dbReference type="EMBL" id="DVNH01000005">
    <property type="protein sequence ID" value="HIU51114.1"/>
    <property type="molecule type" value="Genomic_DNA"/>
</dbReference>
<dbReference type="PANTHER" id="PTHR33121:SF71">
    <property type="entry name" value="OXYGEN SENSOR PROTEIN DOSP"/>
    <property type="match status" value="1"/>
</dbReference>
<dbReference type="SMART" id="SM00052">
    <property type="entry name" value="EAL"/>
    <property type="match status" value="1"/>
</dbReference>
<proteinExistence type="predicted"/>
<protein>
    <submittedName>
        <fullName evidence="3">EAL domain-containing protein</fullName>
    </submittedName>
</protein>
<dbReference type="PANTHER" id="PTHR33121">
    <property type="entry name" value="CYCLIC DI-GMP PHOSPHODIESTERASE PDEF"/>
    <property type="match status" value="1"/>
</dbReference>
<dbReference type="PROSITE" id="PS50883">
    <property type="entry name" value="EAL"/>
    <property type="match status" value="1"/>
</dbReference>
<evidence type="ECO:0000313" key="4">
    <source>
        <dbReference type="Proteomes" id="UP000824093"/>
    </source>
</evidence>
<dbReference type="Proteomes" id="UP000824093">
    <property type="component" value="Unassembled WGS sequence"/>
</dbReference>
<dbReference type="InterPro" id="IPR001633">
    <property type="entry name" value="EAL_dom"/>
</dbReference>
<dbReference type="InterPro" id="IPR050706">
    <property type="entry name" value="Cyclic-di-GMP_PDE-like"/>
</dbReference>
<feature type="domain" description="EAL" evidence="2">
    <location>
        <begin position="24"/>
        <end position="274"/>
    </location>
</feature>
<evidence type="ECO:0000259" key="2">
    <source>
        <dbReference type="PROSITE" id="PS50883"/>
    </source>
</evidence>
<dbReference type="AlphaFoldDB" id="A0A9D1M010"/>
<organism evidence="3 4">
    <name type="scientific">Candidatus Merdicola faecigallinarum</name>
    <dbReference type="NCBI Taxonomy" id="2840862"/>
    <lineage>
        <taxon>Bacteria</taxon>
        <taxon>Bacillati</taxon>
        <taxon>Bacillota</taxon>
        <taxon>Clostridia</taxon>
        <taxon>Candidatus Merdicola</taxon>
    </lineage>
</organism>
<reference evidence="3" key="2">
    <citation type="journal article" date="2021" name="PeerJ">
        <title>Extensive microbial diversity within the chicken gut microbiome revealed by metagenomics and culture.</title>
        <authorList>
            <person name="Gilroy R."/>
            <person name="Ravi A."/>
            <person name="Getino M."/>
            <person name="Pursley I."/>
            <person name="Horton D.L."/>
            <person name="Alikhan N.F."/>
            <person name="Baker D."/>
            <person name="Gharbi K."/>
            <person name="Hall N."/>
            <person name="Watson M."/>
            <person name="Adriaenssens E.M."/>
            <person name="Foster-Nyarko E."/>
            <person name="Jarju S."/>
            <person name="Secka A."/>
            <person name="Antonio M."/>
            <person name="Oren A."/>
            <person name="Chaudhuri R.R."/>
            <person name="La Ragione R."/>
            <person name="Hildebrand F."/>
            <person name="Pallen M.J."/>
        </authorList>
    </citation>
    <scope>NUCLEOTIDE SEQUENCE</scope>
    <source>
        <strain evidence="3">CHK195-15760</strain>
    </source>
</reference>
<dbReference type="SUPFAM" id="SSF141868">
    <property type="entry name" value="EAL domain-like"/>
    <property type="match status" value="1"/>
</dbReference>